<protein>
    <recommendedName>
        <fullName evidence="6">Murine leukemia virus integrase C-terminal domain-containing protein</fullName>
    </recommendedName>
</protein>
<reference evidence="7" key="2">
    <citation type="submission" date="2025-09" db="UniProtKB">
        <authorList>
            <consortium name="Ensembl"/>
        </authorList>
    </citation>
    <scope>IDENTIFICATION</scope>
</reference>
<evidence type="ECO:0000256" key="5">
    <source>
        <dbReference type="ARBA" id="ARBA00022801"/>
    </source>
</evidence>
<keyword evidence="8" id="KW-1185">Reference proteome</keyword>
<dbReference type="Gene3D" id="2.30.30.850">
    <property type="match status" value="1"/>
</dbReference>
<dbReference type="Proteomes" id="UP000472273">
    <property type="component" value="Unplaced"/>
</dbReference>
<dbReference type="GeneTree" id="ENSGT01010000228739"/>
<dbReference type="InterPro" id="IPR040643">
    <property type="entry name" value="MLVIN_C"/>
</dbReference>
<evidence type="ECO:0000256" key="2">
    <source>
        <dbReference type="ARBA" id="ARBA00022695"/>
    </source>
</evidence>
<dbReference type="GO" id="GO:0004519">
    <property type="term" value="F:endonuclease activity"/>
    <property type="evidence" value="ECO:0007669"/>
    <property type="project" value="UniProtKB-KW"/>
</dbReference>
<name>A0A670Z435_PSETE</name>
<accession>A0A670Z435</accession>
<keyword evidence="2" id="KW-0548">Nucleotidyltransferase</keyword>
<evidence type="ECO:0000259" key="6">
    <source>
        <dbReference type="Pfam" id="PF18697"/>
    </source>
</evidence>
<dbReference type="AlphaFoldDB" id="A0A670Z435"/>
<dbReference type="OMA" id="CTEPKWS"/>
<evidence type="ECO:0000313" key="8">
    <source>
        <dbReference type="Proteomes" id="UP000472273"/>
    </source>
</evidence>
<organism evidence="7 8">
    <name type="scientific">Pseudonaja textilis</name>
    <name type="common">Eastern brown snake</name>
    <dbReference type="NCBI Taxonomy" id="8673"/>
    <lineage>
        <taxon>Eukaryota</taxon>
        <taxon>Metazoa</taxon>
        <taxon>Chordata</taxon>
        <taxon>Craniata</taxon>
        <taxon>Vertebrata</taxon>
        <taxon>Euteleostomi</taxon>
        <taxon>Lepidosauria</taxon>
        <taxon>Squamata</taxon>
        <taxon>Bifurcata</taxon>
        <taxon>Unidentata</taxon>
        <taxon>Episquamata</taxon>
        <taxon>Toxicofera</taxon>
        <taxon>Serpentes</taxon>
        <taxon>Colubroidea</taxon>
        <taxon>Elapidae</taxon>
        <taxon>Hydrophiinae</taxon>
        <taxon>Pseudonaja</taxon>
    </lineage>
</organism>
<keyword evidence="3" id="KW-0540">Nuclease</keyword>
<dbReference type="Ensembl" id="ENSPTXT00000019236.1">
    <property type="protein sequence ID" value="ENSPTXP00000018675.1"/>
    <property type="gene ID" value="ENSPTXG00000012873.1"/>
</dbReference>
<evidence type="ECO:0000256" key="1">
    <source>
        <dbReference type="ARBA" id="ARBA00022679"/>
    </source>
</evidence>
<feature type="domain" description="Murine leukemia virus integrase C-terminal" evidence="6">
    <location>
        <begin position="20"/>
        <end position="66"/>
    </location>
</feature>
<reference evidence="7" key="1">
    <citation type="submission" date="2025-08" db="UniProtKB">
        <authorList>
            <consortium name="Ensembl"/>
        </authorList>
    </citation>
    <scope>IDENTIFICATION</scope>
</reference>
<evidence type="ECO:0000256" key="4">
    <source>
        <dbReference type="ARBA" id="ARBA00022759"/>
    </source>
</evidence>
<dbReference type="GO" id="GO:0016787">
    <property type="term" value="F:hydrolase activity"/>
    <property type="evidence" value="ECO:0007669"/>
    <property type="project" value="UniProtKB-KW"/>
</dbReference>
<sequence>ITQVQSALPPVADMPPLAEPGQWVRIKELSPTCTEPKWSPSHQVLLSTLMAVKVEGVKTWLHASRINHGPEPPEQWQVQQLERLKLKLQRSPALPADLFS</sequence>
<evidence type="ECO:0000256" key="3">
    <source>
        <dbReference type="ARBA" id="ARBA00022722"/>
    </source>
</evidence>
<dbReference type="Pfam" id="PF18697">
    <property type="entry name" value="MLVIN_C"/>
    <property type="match status" value="1"/>
</dbReference>
<keyword evidence="1" id="KW-0808">Transferase</keyword>
<keyword evidence="5" id="KW-0378">Hydrolase</keyword>
<keyword evidence="4" id="KW-0255">Endonuclease</keyword>
<evidence type="ECO:0000313" key="7">
    <source>
        <dbReference type="Ensembl" id="ENSPTXP00000018675.1"/>
    </source>
</evidence>
<dbReference type="GO" id="GO:0016779">
    <property type="term" value="F:nucleotidyltransferase activity"/>
    <property type="evidence" value="ECO:0007669"/>
    <property type="project" value="UniProtKB-KW"/>
</dbReference>
<proteinExistence type="predicted"/>